<dbReference type="RefSeq" id="WP_161703387.1">
    <property type="nucleotide sequence ID" value="NZ_JAAAHS010000337.1"/>
</dbReference>
<evidence type="ECO:0000313" key="2">
    <source>
        <dbReference type="EMBL" id="NBE55554.1"/>
    </source>
</evidence>
<dbReference type="Proteomes" id="UP000598297">
    <property type="component" value="Unassembled WGS sequence"/>
</dbReference>
<sequence>MRSLPLLLAGRLLPVAALATAGWAWTTGPYAPVEPKPLAAAQTGAKPEPTYAKPPAPCEVLSHDTVKDLVPDAERGGKELRLTAPESRRTCAWSALKGYDYRWLDVGYDVRESAADARTAFTARAQDSGEAVSGLGDRASVTVTIKEKDKQQTREARVVVRSRNALVTVTYTGSDFESQGAPKADTMRDGALKAARTAVAALSGK</sequence>
<keyword evidence="3" id="KW-1185">Reference proteome</keyword>
<reference evidence="2" key="1">
    <citation type="submission" date="2020-01" db="EMBL/GenBank/DDBJ databases">
        <title>Whole-genome analyses of novel actinobacteria.</title>
        <authorList>
            <person name="Sahin N."/>
        </authorList>
    </citation>
    <scope>NUCLEOTIDE SEQUENCE</scope>
    <source>
        <strain evidence="2">YC537</strain>
    </source>
</reference>
<evidence type="ECO:0000256" key="1">
    <source>
        <dbReference type="SAM" id="SignalP"/>
    </source>
</evidence>
<accession>A0A964XNE2</accession>
<proteinExistence type="predicted"/>
<gene>
    <name evidence="2" type="ORF">GUY60_29825</name>
</gene>
<feature type="chain" id="PRO_5036938053" description="DUF3558 domain-containing protein" evidence="1">
    <location>
        <begin position="20"/>
        <end position="205"/>
    </location>
</feature>
<evidence type="ECO:0008006" key="4">
    <source>
        <dbReference type="Google" id="ProtNLM"/>
    </source>
</evidence>
<name>A0A964XNE2_9ACTN</name>
<comment type="caution">
    <text evidence="2">The sequence shown here is derived from an EMBL/GenBank/DDBJ whole genome shotgun (WGS) entry which is preliminary data.</text>
</comment>
<dbReference type="EMBL" id="JAAAHS010000337">
    <property type="protein sequence ID" value="NBE55554.1"/>
    <property type="molecule type" value="Genomic_DNA"/>
</dbReference>
<protein>
    <recommendedName>
        <fullName evidence="4">DUF3558 domain-containing protein</fullName>
    </recommendedName>
</protein>
<organism evidence="2 3">
    <name type="scientific">Streptomyces boluensis</name>
    <dbReference type="NCBI Taxonomy" id="1775135"/>
    <lineage>
        <taxon>Bacteria</taxon>
        <taxon>Bacillati</taxon>
        <taxon>Actinomycetota</taxon>
        <taxon>Actinomycetes</taxon>
        <taxon>Kitasatosporales</taxon>
        <taxon>Streptomycetaceae</taxon>
        <taxon>Streptomyces</taxon>
    </lineage>
</organism>
<feature type="signal peptide" evidence="1">
    <location>
        <begin position="1"/>
        <end position="19"/>
    </location>
</feature>
<dbReference type="AlphaFoldDB" id="A0A964XNE2"/>
<evidence type="ECO:0000313" key="3">
    <source>
        <dbReference type="Proteomes" id="UP000598297"/>
    </source>
</evidence>
<keyword evidence="1" id="KW-0732">Signal</keyword>
<dbReference type="OrthoDB" id="4320268at2"/>